<keyword evidence="1" id="KW-0479">Metal-binding</keyword>
<dbReference type="Proteomes" id="UP000245320">
    <property type="component" value="Chromosome 11"/>
</dbReference>
<dbReference type="SUPFAM" id="SSF57850">
    <property type="entry name" value="RING/U-box"/>
    <property type="match status" value="1"/>
</dbReference>
<dbReference type="STRING" id="9739.ENSTTRP00000004412"/>
<feature type="compositionally biased region" description="Basic residues" evidence="5">
    <location>
        <begin position="371"/>
        <end position="391"/>
    </location>
</feature>
<dbReference type="PROSITE" id="PS50089">
    <property type="entry name" value="ZF_RING_2"/>
    <property type="match status" value="1"/>
</dbReference>
<feature type="compositionally biased region" description="Polar residues" evidence="5">
    <location>
        <begin position="332"/>
        <end position="345"/>
    </location>
</feature>
<dbReference type="SMART" id="SM00184">
    <property type="entry name" value="RING"/>
    <property type="match status" value="1"/>
</dbReference>
<dbReference type="RefSeq" id="XP_073644888.1">
    <property type="nucleotide sequence ID" value="XM_073788787.1"/>
</dbReference>
<feature type="compositionally biased region" description="Basic and acidic residues" evidence="5">
    <location>
        <begin position="976"/>
        <end position="1000"/>
    </location>
</feature>
<dbReference type="GO" id="GO:0003723">
    <property type="term" value="F:RNA binding"/>
    <property type="evidence" value="ECO:0007669"/>
    <property type="project" value="TreeGrafter"/>
</dbReference>
<feature type="region of interest" description="Disordered" evidence="5">
    <location>
        <begin position="1158"/>
        <end position="1199"/>
    </location>
</feature>
<feature type="compositionally biased region" description="Basic and acidic residues" evidence="5">
    <location>
        <begin position="1031"/>
        <end position="1049"/>
    </location>
</feature>
<feature type="compositionally biased region" description="Basic and acidic residues" evidence="5">
    <location>
        <begin position="815"/>
        <end position="837"/>
    </location>
</feature>
<feature type="region of interest" description="Disordered" evidence="5">
    <location>
        <begin position="291"/>
        <end position="481"/>
    </location>
</feature>
<evidence type="ECO:0000313" key="9">
    <source>
        <dbReference type="RefSeq" id="XP_019790124.2"/>
    </source>
</evidence>
<evidence type="ECO:0000313" key="8">
    <source>
        <dbReference type="RefSeq" id="XP_019790123.2"/>
    </source>
</evidence>
<keyword evidence="3" id="KW-0862">Zinc</keyword>
<proteinExistence type="predicted"/>
<dbReference type="PANTHER" id="PTHR47048">
    <property type="entry name" value="PROTEIN SCAF11"/>
    <property type="match status" value="1"/>
</dbReference>
<dbReference type="PROSITE" id="PS00518">
    <property type="entry name" value="ZF_RING_1"/>
    <property type="match status" value="1"/>
</dbReference>
<dbReference type="GO" id="GO:0008270">
    <property type="term" value="F:zinc ion binding"/>
    <property type="evidence" value="ECO:0007669"/>
    <property type="project" value="UniProtKB-KW"/>
</dbReference>
<dbReference type="Pfam" id="PF23030">
    <property type="entry name" value="SCAF11-like_C"/>
    <property type="match status" value="1"/>
</dbReference>
<sequence>MKKKTLYTLNVGDQDYEDMEGEENKDNTATIGLLYSEADRCPICLSCLLEKEIGFPESCNHVFCLTCILKWAETLASCPIDRKPFQAVFKFSALEGCVKVHIKRQLRETNDKKIESSFKKQLSCQENSKSCMRKKVKREDLLSAKLYDLKMIYRNSKHSEMGGKENAIIKTNKPQRSNPCTNQCFRNFFSNIFSSSSHTGESAFTSTAYCTEFIEVNEISALIRQKRQELELSWFPDTLPGIGRISFIPWNIETEVLPLISSSVLPRTIFPTSTISLENFGTSCKGYALAHTQEGEEKKQTSGTSNTRGSRRKPAATPPTRRSTRNTRAEPVSQSQRSPVSNNSGCDAPDSNNPSVSVSSSGESEKQTRQAPKRKSVRRGRKLPLLKKKLRSSVPPPEKSSSSDSVDEEIVESDIPPVLEKEHQSDVESSNTVQINVENESANGLRSCGEPVEESEEHGETHDTEERVESVYSESGTQDPPVLVGEEEEIQKVENTGIEANMLCLESEISKNTSEKGGDPLENQDQIALPSESEVKADGCTDHLPNDFLTCSGSEIEVHQPISSLGEIPENAESAVNEDNFMGSPIVKIIDHKDSTVKTEHLIDSPKLESSEGGIIQTVDKKSIESSEVHLLGHVENEDIEIIATCDTSGNENFNSIQDSENNLLKKNLNTKLDKSFEEKTESLVEHPRSTELPKTHVALIQKHFSEDNNEMIPMECDSFCSDQNESELEPSVSADAKQLNENSVEHSSQKNMSSSGPSNEKVETVSQPSEIPIDTIDKAKKPRTRRSRFHSPSTTWSPNKDTAREKKRSQSPSPKRETGKESRKSRSPSPKKESARGRRKSRSQSPKKDPRERRKSQSRSPKRDSTREGKRSESLSPKRDTSRENRRSQSRLKDSSPREKSRSRSRERESDRDGPKRDRDRERRTRRWSRSRSRSRSPSRSRTKSKSSSFGRNDRVSYSPRWKERWANDGWRCPRGNDRYRKNDSEKQNENTRKEKNDISPDADDSDSADKHRNDCPSWVTEKINSGPDPRTRNPEKLKDSHWEENRNENAGNSWNKNFGSGWMSNRGRGNRGRGAYRGGFAYTDQNENRWQNRKPLSGNSNSSGNETFKFVEQQPYKRKSEQEFSFDTPADRSGWTSASSWAVRKTLPADVQNYYSRRGRNSAGPQSAWMRQEEETTEQDSNLKDQTNQQGDGSQLPINMMQPQMNVMQQQMNAQHQPMNIFPYPVGVHAPLMNLQRNPFNIHPQLPLHLHTGVPLMQVAAPTSVSQGPPPPPPPPPPSQQVSYIASQPDGKQLQGIPSASHVSNNMSTPVLPAPTAAPGNVGTVQGPSSGNTSSSSHSRASNAAVKLAESKVSVTVEASADSSKTDKKLQIQEKAAQEVKLAIKPFYQNKDITKEEYKEIVRKAVDKVCHSKSGEVNSTKVANLVKAYVDKYKYSRKGSQKKTLEEPVSADKNIG</sequence>
<dbReference type="Pfam" id="PF13639">
    <property type="entry name" value="zf-RING_2"/>
    <property type="match status" value="1"/>
</dbReference>
<protein>
    <submittedName>
        <fullName evidence="8 9">Protein SCAF11 isoform X1</fullName>
    </submittedName>
</protein>
<dbReference type="GeneID" id="101338543"/>
<feature type="compositionally biased region" description="Low complexity" evidence="5">
    <location>
        <begin position="351"/>
        <end position="362"/>
    </location>
</feature>
<feature type="compositionally biased region" description="Basic and acidic residues" evidence="5">
    <location>
        <begin position="862"/>
        <end position="924"/>
    </location>
</feature>
<feature type="compositionally biased region" description="Polar residues" evidence="5">
    <location>
        <begin position="1050"/>
        <end position="1060"/>
    </location>
</feature>
<feature type="compositionally biased region" description="Basic residues" evidence="5">
    <location>
        <begin position="781"/>
        <end position="790"/>
    </location>
</feature>
<feature type="compositionally biased region" description="Polar residues" evidence="5">
    <location>
        <begin position="1186"/>
        <end position="1199"/>
    </location>
</feature>
<evidence type="ECO:0000256" key="3">
    <source>
        <dbReference type="ARBA" id="ARBA00022833"/>
    </source>
</evidence>
<gene>
    <name evidence="8 9" type="primary">SCAF11</name>
</gene>
<name>A0A2U4BAL5_TURTR</name>
<feature type="compositionally biased region" description="Polar residues" evidence="5">
    <location>
        <begin position="427"/>
        <end position="444"/>
    </location>
</feature>
<reference evidence="9" key="2">
    <citation type="submission" date="2025-04" db="UniProtKB">
        <authorList>
            <consortium name="RefSeq"/>
        </authorList>
    </citation>
    <scope>IDENTIFICATION</scope>
    <source>
        <tissue evidence="9">Spleen</tissue>
    </source>
</reference>
<dbReference type="CDD" id="cd16636">
    <property type="entry name" value="mRING-HC-C3HC3D_SCAF11"/>
    <property type="match status" value="1"/>
</dbReference>
<feature type="compositionally biased region" description="Polar residues" evidence="5">
    <location>
        <begin position="750"/>
        <end position="770"/>
    </location>
</feature>
<evidence type="ECO:0000256" key="2">
    <source>
        <dbReference type="ARBA" id="ARBA00022771"/>
    </source>
</evidence>
<keyword evidence="7" id="KW-1185">Reference proteome</keyword>
<feature type="region of interest" description="Disordered" evidence="5">
    <location>
        <begin position="740"/>
        <end position="1141"/>
    </location>
</feature>
<dbReference type="InterPro" id="IPR001841">
    <property type="entry name" value="Znf_RING"/>
</dbReference>
<evidence type="ECO:0000256" key="5">
    <source>
        <dbReference type="SAM" id="MobiDB-lite"/>
    </source>
</evidence>
<dbReference type="OrthoDB" id="1935339at2759"/>
<dbReference type="InterPro" id="IPR013083">
    <property type="entry name" value="Znf_RING/FYVE/PHD"/>
</dbReference>
<feature type="compositionally biased region" description="Low complexity" evidence="5">
    <location>
        <begin position="1331"/>
        <end position="1344"/>
    </location>
</feature>
<organism evidence="7 9">
    <name type="scientific">Tursiops truncatus</name>
    <name type="common">Atlantic bottle-nosed dolphin</name>
    <name type="synonym">Delphinus truncatus</name>
    <dbReference type="NCBI Taxonomy" id="9739"/>
    <lineage>
        <taxon>Eukaryota</taxon>
        <taxon>Metazoa</taxon>
        <taxon>Chordata</taxon>
        <taxon>Craniata</taxon>
        <taxon>Vertebrata</taxon>
        <taxon>Euteleostomi</taxon>
        <taxon>Mammalia</taxon>
        <taxon>Eutheria</taxon>
        <taxon>Laurasiatheria</taxon>
        <taxon>Artiodactyla</taxon>
        <taxon>Whippomorpha</taxon>
        <taxon>Cetacea</taxon>
        <taxon>Odontoceti</taxon>
        <taxon>Delphinidae</taxon>
        <taxon>Tursiops</taxon>
    </lineage>
</organism>
<keyword evidence="2 4" id="KW-0863">Zinc-finger</keyword>
<feature type="region of interest" description="Disordered" evidence="5">
    <location>
        <begin position="1264"/>
        <end position="1347"/>
    </location>
</feature>
<feature type="compositionally biased region" description="Polar residues" evidence="5">
    <location>
        <begin position="791"/>
        <end position="801"/>
    </location>
</feature>
<reference evidence="7" key="1">
    <citation type="submission" date="2024-06" db="UniProtKB">
        <authorList>
            <consortium name="RefSeq"/>
        </authorList>
    </citation>
    <scope>NUCLEOTIDE SEQUENCE [LARGE SCALE GENOMIC DNA]</scope>
    <source>
        <tissue evidence="8">Spleen</tissue>
    </source>
</reference>
<feature type="region of interest" description="Disordered" evidence="5">
    <location>
        <begin position="1439"/>
        <end position="1458"/>
    </location>
</feature>
<feature type="compositionally biased region" description="Pro residues" evidence="5">
    <location>
        <begin position="1270"/>
        <end position="1281"/>
    </location>
</feature>
<evidence type="ECO:0000259" key="6">
    <source>
        <dbReference type="PROSITE" id="PS50089"/>
    </source>
</evidence>
<feature type="domain" description="RING-type" evidence="6">
    <location>
        <begin position="41"/>
        <end position="82"/>
    </location>
</feature>
<dbReference type="RefSeq" id="XP_019790124.2">
    <property type="nucleotide sequence ID" value="XM_019934565.2"/>
</dbReference>
<evidence type="ECO:0000313" key="7">
    <source>
        <dbReference type="Proteomes" id="UP000245320"/>
    </source>
</evidence>
<feature type="compositionally biased region" description="Polar residues" evidence="5">
    <location>
        <begin position="1298"/>
        <end position="1311"/>
    </location>
</feature>
<dbReference type="InterPro" id="IPR017907">
    <property type="entry name" value="Znf_RING_CS"/>
</dbReference>
<feature type="compositionally biased region" description="Basic residues" evidence="5">
    <location>
        <begin position="925"/>
        <end position="946"/>
    </location>
</feature>
<dbReference type="RefSeq" id="XP_019790123.2">
    <property type="nucleotide sequence ID" value="XM_019934564.2"/>
</dbReference>
<dbReference type="FunFam" id="3.30.40.10:FF:000344">
    <property type="entry name" value="protein SCAF11 isoform X1"/>
    <property type="match status" value="1"/>
</dbReference>
<dbReference type="CTD" id="9169"/>
<dbReference type="Gene3D" id="3.30.40.10">
    <property type="entry name" value="Zinc/RING finger domain, C3HC4 (zinc finger)"/>
    <property type="match status" value="1"/>
</dbReference>
<evidence type="ECO:0000256" key="4">
    <source>
        <dbReference type="PROSITE-ProRule" id="PRU00175"/>
    </source>
</evidence>
<evidence type="ECO:0000256" key="1">
    <source>
        <dbReference type="ARBA" id="ARBA00022723"/>
    </source>
</evidence>
<dbReference type="InterPro" id="IPR057031">
    <property type="entry name" value="SFR19-like_C"/>
</dbReference>
<dbReference type="PANTHER" id="PTHR47048:SF1">
    <property type="entry name" value="PROTEIN SCAF11"/>
    <property type="match status" value="1"/>
</dbReference>
<dbReference type="GO" id="GO:0000245">
    <property type="term" value="P:spliceosomal complex assembly"/>
    <property type="evidence" value="ECO:0007669"/>
    <property type="project" value="TreeGrafter"/>
</dbReference>
<feature type="compositionally biased region" description="Basic and acidic residues" evidence="5">
    <location>
        <begin position="458"/>
        <end position="469"/>
    </location>
</feature>
<feature type="compositionally biased region" description="Polar residues" evidence="5">
    <location>
        <begin position="1099"/>
        <end position="1108"/>
    </location>
</feature>
<accession>A0A2U4BAL5</accession>